<dbReference type="PANTHER" id="PTHR30629">
    <property type="entry name" value="PROPHAGE INTEGRASE"/>
    <property type="match status" value="1"/>
</dbReference>
<evidence type="ECO:0000256" key="3">
    <source>
        <dbReference type="ARBA" id="ARBA00023172"/>
    </source>
</evidence>
<dbReference type="Proteomes" id="UP001268610">
    <property type="component" value="Unassembled WGS sequence"/>
</dbReference>
<keyword evidence="2" id="KW-0229">DNA integration</keyword>
<dbReference type="GO" id="GO:0015074">
    <property type="term" value="P:DNA integration"/>
    <property type="evidence" value="ECO:0007669"/>
    <property type="project" value="UniProtKB-KW"/>
</dbReference>
<protein>
    <recommendedName>
        <fullName evidence="6">Integrase</fullName>
    </recommendedName>
</protein>
<dbReference type="SUPFAM" id="SSF56349">
    <property type="entry name" value="DNA breaking-rejoining enzymes"/>
    <property type="match status" value="1"/>
</dbReference>
<gene>
    <name evidence="4" type="ORF">RJJ65_34750</name>
</gene>
<evidence type="ECO:0000256" key="2">
    <source>
        <dbReference type="ARBA" id="ARBA00022908"/>
    </source>
</evidence>
<comment type="similarity">
    <text evidence="1">Belongs to the 'phage' integrase family.</text>
</comment>
<dbReference type="AlphaFoldDB" id="A0AAJ2H2D6"/>
<keyword evidence="3" id="KW-0233">DNA recombination</keyword>
<evidence type="ECO:0000256" key="1">
    <source>
        <dbReference type="ARBA" id="ARBA00008857"/>
    </source>
</evidence>
<proteinExistence type="inferred from homology"/>
<dbReference type="Gene3D" id="1.10.443.10">
    <property type="entry name" value="Intergrase catalytic core"/>
    <property type="match status" value="1"/>
</dbReference>
<sequence length="74" mass="8408">MQLTGGKWTPHALSRTAATLMGSLKVSPHVIEKCLNHMEENRMIRTYQHAALFDERKDAFEKLGEKLAEISLVK</sequence>
<comment type="caution">
    <text evidence="4">The sequence shown here is derived from an EMBL/GenBank/DDBJ whole genome shotgun (WGS) entry which is preliminary data.</text>
</comment>
<dbReference type="GO" id="GO:0003677">
    <property type="term" value="F:DNA binding"/>
    <property type="evidence" value="ECO:0007669"/>
    <property type="project" value="InterPro"/>
</dbReference>
<dbReference type="PANTHER" id="PTHR30629:SF2">
    <property type="entry name" value="PROPHAGE INTEGRASE INTS-RELATED"/>
    <property type="match status" value="1"/>
</dbReference>
<dbReference type="InterPro" id="IPR013762">
    <property type="entry name" value="Integrase-like_cat_sf"/>
</dbReference>
<reference evidence="4" key="1">
    <citation type="submission" date="2023-04" db="EMBL/GenBank/DDBJ databases">
        <title>Genomic characterization of faba bean (Vicia faba) microsymbionts in Mexican soils.</title>
        <authorList>
            <person name="Rivera Orduna F.N."/>
            <person name="Guevara-Luna J."/>
            <person name="Yan J."/>
            <person name="Arroyo-Herrera I."/>
            <person name="Li Y."/>
            <person name="Vasquez-Murrieta M.S."/>
            <person name="Wang E.T."/>
        </authorList>
    </citation>
    <scope>NUCLEOTIDE SEQUENCE</scope>
    <source>
        <strain evidence="4">CH26</strain>
    </source>
</reference>
<evidence type="ECO:0000313" key="4">
    <source>
        <dbReference type="EMBL" id="MDR9777694.1"/>
    </source>
</evidence>
<evidence type="ECO:0000313" key="5">
    <source>
        <dbReference type="Proteomes" id="UP001268610"/>
    </source>
</evidence>
<evidence type="ECO:0008006" key="6">
    <source>
        <dbReference type="Google" id="ProtNLM"/>
    </source>
</evidence>
<accession>A0AAJ2H2D6</accession>
<dbReference type="RefSeq" id="WP_310865893.1">
    <property type="nucleotide sequence ID" value="NZ_JAVLSF010000114.1"/>
</dbReference>
<organism evidence="4 5">
    <name type="scientific">Rhizobium hidalgonense</name>
    <dbReference type="NCBI Taxonomy" id="1538159"/>
    <lineage>
        <taxon>Bacteria</taxon>
        <taxon>Pseudomonadati</taxon>
        <taxon>Pseudomonadota</taxon>
        <taxon>Alphaproteobacteria</taxon>
        <taxon>Hyphomicrobiales</taxon>
        <taxon>Rhizobiaceae</taxon>
        <taxon>Rhizobium/Agrobacterium group</taxon>
        <taxon>Rhizobium</taxon>
    </lineage>
</organism>
<dbReference type="InterPro" id="IPR050808">
    <property type="entry name" value="Phage_Integrase"/>
</dbReference>
<dbReference type="EMBL" id="JAVLSF010000114">
    <property type="protein sequence ID" value="MDR9777694.1"/>
    <property type="molecule type" value="Genomic_DNA"/>
</dbReference>
<dbReference type="InterPro" id="IPR011010">
    <property type="entry name" value="DNA_brk_join_enz"/>
</dbReference>
<name>A0AAJ2H2D6_9HYPH</name>
<dbReference type="GO" id="GO:0006310">
    <property type="term" value="P:DNA recombination"/>
    <property type="evidence" value="ECO:0007669"/>
    <property type="project" value="UniProtKB-KW"/>
</dbReference>